<dbReference type="EMBL" id="UGOG01000001">
    <property type="protein sequence ID" value="STX62611.1"/>
    <property type="molecule type" value="Genomic_DNA"/>
</dbReference>
<dbReference type="AlphaFoldDB" id="A0A378K420"/>
<reference evidence="2 4" key="2">
    <citation type="submission" date="2018-06" db="EMBL/GenBank/DDBJ databases">
        <authorList>
            <consortium name="Pathogen Informatics"/>
            <person name="Doyle S."/>
        </authorList>
    </citation>
    <scope>NUCLEOTIDE SEQUENCE [LARGE SCALE GENOMIC DNA]</scope>
    <source>
        <strain evidence="2 4">NCTC12239</strain>
    </source>
</reference>
<dbReference type="RefSeq" id="WP_133141385.1">
    <property type="nucleotide sequence ID" value="NZ_CAAAJG010000038.1"/>
</dbReference>
<keyword evidence="3" id="KW-1185">Reference proteome</keyword>
<dbReference type="EMBL" id="LNYN01000014">
    <property type="protein sequence ID" value="KTD35277.1"/>
    <property type="molecule type" value="Genomic_DNA"/>
</dbReference>
<dbReference type="Proteomes" id="UP000254040">
    <property type="component" value="Unassembled WGS sequence"/>
</dbReference>
<protein>
    <submittedName>
        <fullName evidence="2">Uncharacterized protein</fullName>
    </submittedName>
</protein>
<organism evidence="2 4">
    <name type="scientific">Legionella moravica</name>
    <dbReference type="NCBI Taxonomy" id="39962"/>
    <lineage>
        <taxon>Bacteria</taxon>
        <taxon>Pseudomonadati</taxon>
        <taxon>Pseudomonadota</taxon>
        <taxon>Gammaproteobacteria</taxon>
        <taxon>Legionellales</taxon>
        <taxon>Legionellaceae</taxon>
        <taxon>Legionella</taxon>
    </lineage>
</organism>
<name>A0A378K420_9GAMM</name>
<dbReference type="Proteomes" id="UP000054985">
    <property type="component" value="Unassembled WGS sequence"/>
</dbReference>
<proteinExistence type="predicted"/>
<evidence type="ECO:0000313" key="4">
    <source>
        <dbReference type="Proteomes" id="UP000254040"/>
    </source>
</evidence>
<evidence type="ECO:0000313" key="2">
    <source>
        <dbReference type="EMBL" id="STX62611.1"/>
    </source>
</evidence>
<sequence length="68" mass="7881">MMSSEDVPEFLYHFDSLEDPRIDRKKLHPLTELLFQVNVFDTACDCENFLAPEDIIEIGSRAATTNYK</sequence>
<dbReference type="OrthoDB" id="5635901at2"/>
<reference evidence="1 3" key="1">
    <citation type="submission" date="2015-11" db="EMBL/GenBank/DDBJ databases">
        <title>Genomic analysis of 38 Legionella species identifies large and diverse effector repertoires.</title>
        <authorList>
            <person name="Burstein D."/>
            <person name="Amaro F."/>
            <person name="Zusman T."/>
            <person name="Lifshitz Z."/>
            <person name="Cohen O."/>
            <person name="Gilbert J.A."/>
            <person name="Pupko T."/>
            <person name="Shuman H.A."/>
            <person name="Segal G."/>
        </authorList>
    </citation>
    <scope>NUCLEOTIDE SEQUENCE [LARGE SCALE GENOMIC DNA]</scope>
    <source>
        <strain evidence="1 3">ATCC 43877</strain>
    </source>
</reference>
<gene>
    <name evidence="1" type="ORF">Lmor_0724</name>
    <name evidence="2" type="ORF">NCTC12239_01548</name>
</gene>
<accession>A0A378K420</accession>
<evidence type="ECO:0000313" key="1">
    <source>
        <dbReference type="EMBL" id="KTD35277.1"/>
    </source>
</evidence>
<evidence type="ECO:0000313" key="3">
    <source>
        <dbReference type="Proteomes" id="UP000054985"/>
    </source>
</evidence>